<feature type="transmembrane region" description="Helical" evidence="1">
    <location>
        <begin position="270"/>
        <end position="285"/>
    </location>
</feature>
<feature type="transmembrane region" description="Helical" evidence="1">
    <location>
        <begin position="423"/>
        <end position="441"/>
    </location>
</feature>
<keyword evidence="3" id="KW-1185">Reference proteome</keyword>
<reference evidence="3" key="1">
    <citation type="journal article" date="2019" name="Int. J. Syst. Evol. Microbiol.">
        <title>The Global Catalogue of Microorganisms (GCM) 10K type strain sequencing project: providing services to taxonomists for standard genome sequencing and annotation.</title>
        <authorList>
            <consortium name="The Broad Institute Genomics Platform"/>
            <consortium name="The Broad Institute Genome Sequencing Center for Infectious Disease"/>
            <person name="Wu L."/>
            <person name="Ma J."/>
        </authorList>
    </citation>
    <scope>NUCLEOTIDE SEQUENCE [LARGE SCALE GENOMIC DNA]</scope>
    <source>
        <strain evidence="3">JCM 17130</strain>
    </source>
</reference>
<dbReference type="InterPro" id="IPR008979">
    <property type="entry name" value="Galactose-bd-like_sf"/>
</dbReference>
<dbReference type="RefSeq" id="WP_377305368.1">
    <property type="nucleotide sequence ID" value="NZ_JBHSMK010000005.1"/>
</dbReference>
<protein>
    <submittedName>
        <fullName evidence="2">Glycoside hydrolase family 2</fullName>
    </submittedName>
</protein>
<dbReference type="SUPFAM" id="SSF49785">
    <property type="entry name" value="Galactose-binding domain-like"/>
    <property type="match status" value="1"/>
</dbReference>
<feature type="transmembrane region" description="Helical" evidence="1">
    <location>
        <begin position="240"/>
        <end position="263"/>
    </location>
</feature>
<evidence type="ECO:0000313" key="3">
    <source>
        <dbReference type="Proteomes" id="UP001596013"/>
    </source>
</evidence>
<feature type="transmembrane region" description="Helical" evidence="1">
    <location>
        <begin position="335"/>
        <end position="354"/>
    </location>
</feature>
<dbReference type="Gene3D" id="2.60.120.260">
    <property type="entry name" value="Galactose-binding domain-like"/>
    <property type="match status" value="1"/>
</dbReference>
<dbReference type="GO" id="GO:0016787">
    <property type="term" value="F:hydrolase activity"/>
    <property type="evidence" value="ECO:0007669"/>
    <property type="project" value="UniProtKB-KW"/>
</dbReference>
<keyword evidence="1" id="KW-1133">Transmembrane helix</keyword>
<feature type="transmembrane region" description="Helical" evidence="1">
    <location>
        <begin position="305"/>
        <end position="323"/>
    </location>
</feature>
<sequence>MSAAPATTCSTSRAAELSASVRMDRTRRDLLAAIIAATLIALAVVIATLAVGGRADPARLRAAASNLDGAWRFHIGDDLRWADASTDDRGWETMDLSAPPGSHDADVGLPGYVGGWMAHGHPGYRGYAWYRRTVTVPAGKRAWDLLGPTAVDDGYELYWNSVRLGGSGRLGGVPRVVGTRPMLFALPFEAAGTRGVLAIRMYMQPDNAAADDGGGMHIAPLLAPRPESHALYRVQWWRTIAGYIVDLIEPLAMFALAGLALVLRRRSSHPGFLALAGIALVLSALKRLENPTYAWTDLLSLPAYVWWMNAILAPLGMAAWTLAWNRWCPRAWRAVDVAALALAVAGVAGGAMHVMALTRISRLGLLALLVLTAMRMVRDGPMRLTALATMTWVLVAQFPDELSAIGVPGIWFPLGIGVSRTQYAYAIALPLLAVLIVRTLSSNRTR</sequence>
<keyword evidence="2" id="KW-0378">Hydrolase</keyword>
<dbReference type="Proteomes" id="UP001596013">
    <property type="component" value="Unassembled WGS sequence"/>
</dbReference>
<keyword evidence="1" id="KW-0812">Transmembrane</keyword>
<comment type="caution">
    <text evidence="2">The sequence shown here is derived from an EMBL/GenBank/DDBJ whole genome shotgun (WGS) entry which is preliminary data.</text>
</comment>
<feature type="transmembrane region" description="Helical" evidence="1">
    <location>
        <begin position="30"/>
        <end position="51"/>
    </location>
</feature>
<evidence type="ECO:0000256" key="1">
    <source>
        <dbReference type="SAM" id="Phobius"/>
    </source>
</evidence>
<gene>
    <name evidence="2" type="ORF">ACFPME_11605</name>
</gene>
<feature type="transmembrane region" description="Helical" evidence="1">
    <location>
        <begin position="360"/>
        <end position="377"/>
    </location>
</feature>
<name>A0ABW0JMY7_9GAMM</name>
<feature type="transmembrane region" description="Helical" evidence="1">
    <location>
        <begin position="384"/>
        <end position="411"/>
    </location>
</feature>
<organism evidence="2 3">
    <name type="scientific">Rhodanobacter umsongensis</name>
    <dbReference type="NCBI Taxonomy" id="633153"/>
    <lineage>
        <taxon>Bacteria</taxon>
        <taxon>Pseudomonadati</taxon>
        <taxon>Pseudomonadota</taxon>
        <taxon>Gammaproteobacteria</taxon>
        <taxon>Lysobacterales</taxon>
        <taxon>Rhodanobacteraceae</taxon>
        <taxon>Rhodanobacter</taxon>
    </lineage>
</organism>
<evidence type="ECO:0000313" key="2">
    <source>
        <dbReference type="EMBL" id="MFC5437206.1"/>
    </source>
</evidence>
<accession>A0ABW0JMY7</accession>
<dbReference type="EMBL" id="JBHSMK010000005">
    <property type="protein sequence ID" value="MFC5437206.1"/>
    <property type="molecule type" value="Genomic_DNA"/>
</dbReference>
<keyword evidence="1" id="KW-0472">Membrane</keyword>
<proteinExistence type="predicted"/>